<evidence type="ECO:0008006" key="4">
    <source>
        <dbReference type="Google" id="ProtNLM"/>
    </source>
</evidence>
<keyword evidence="3" id="KW-1185">Reference proteome</keyword>
<keyword evidence="1" id="KW-0812">Transmembrane</keyword>
<feature type="transmembrane region" description="Helical" evidence="1">
    <location>
        <begin position="154"/>
        <end position="173"/>
    </location>
</feature>
<dbReference type="AlphaFoldDB" id="A0A1H1BXK6"/>
<keyword evidence="1" id="KW-0472">Membrane</keyword>
<feature type="transmembrane region" description="Helical" evidence="1">
    <location>
        <begin position="193"/>
        <end position="211"/>
    </location>
</feature>
<reference evidence="3" key="1">
    <citation type="submission" date="2016-10" db="EMBL/GenBank/DDBJ databases">
        <authorList>
            <person name="Varghese N."/>
        </authorList>
    </citation>
    <scope>NUCLEOTIDE SEQUENCE [LARGE SCALE GENOMIC DNA]</scope>
    <source>
        <strain evidence="3">GAS106B</strain>
    </source>
</reference>
<evidence type="ECO:0000256" key="1">
    <source>
        <dbReference type="SAM" id="Phobius"/>
    </source>
</evidence>
<name>A0A1H1BXK6_9BURK</name>
<evidence type="ECO:0000313" key="3">
    <source>
        <dbReference type="Proteomes" id="UP000183487"/>
    </source>
</evidence>
<feature type="transmembrane region" description="Helical" evidence="1">
    <location>
        <begin position="92"/>
        <end position="109"/>
    </location>
</feature>
<sequence>MASPRIMAAASTDSNAMRDAQRAPCDSGVLAACAAGAACVLVAGGAAALSMQAGLSQQAGAVWMSALALAAMMGVPLLMARLSSRYTTLKTAATLIATMCAMNALPTYLNGFQHGNAAAVWMIVMGGVLLFYGHRSNRTHVNEDRHVDTPAATIRYTGSTAMPAVLALLAGISSGSLARFQLFALCGASGAQPLWQIALQFLAVCTLACVADRSRSGSNGMLIALYLTRAVLIGLLASSDNPTLAPFASKVFLLLDCLTIPALANLRGNVNSPLNATCPGIAHHIGMVTGAALSTSPYFFGDGFVVLFALSAAANLICAASLVTHRLGSARRPQAHRYHHEAHASR</sequence>
<feature type="transmembrane region" description="Helical" evidence="1">
    <location>
        <begin position="61"/>
        <end position="80"/>
    </location>
</feature>
<dbReference type="Proteomes" id="UP000183487">
    <property type="component" value="Unassembled WGS sequence"/>
</dbReference>
<protein>
    <recommendedName>
        <fullName evidence="4">MFS transporter</fullName>
    </recommendedName>
</protein>
<feature type="transmembrane region" description="Helical" evidence="1">
    <location>
        <begin position="27"/>
        <end position="49"/>
    </location>
</feature>
<evidence type="ECO:0000313" key="2">
    <source>
        <dbReference type="EMBL" id="SDQ56668.1"/>
    </source>
</evidence>
<feature type="transmembrane region" description="Helical" evidence="1">
    <location>
        <begin position="303"/>
        <end position="323"/>
    </location>
</feature>
<gene>
    <name evidence="2" type="ORF">SAMN05443245_1868</name>
</gene>
<organism evidence="2 3">
    <name type="scientific">Paraburkholderia fungorum</name>
    <dbReference type="NCBI Taxonomy" id="134537"/>
    <lineage>
        <taxon>Bacteria</taxon>
        <taxon>Pseudomonadati</taxon>
        <taxon>Pseudomonadota</taxon>
        <taxon>Betaproteobacteria</taxon>
        <taxon>Burkholderiales</taxon>
        <taxon>Burkholderiaceae</taxon>
        <taxon>Paraburkholderia</taxon>
    </lineage>
</organism>
<keyword evidence="1" id="KW-1133">Transmembrane helix</keyword>
<feature type="transmembrane region" description="Helical" evidence="1">
    <location>
        <begin position="115"/>
        <end position="133"/>
    </location>
</feature>
<proteinExistence type="predicted"/>
<accession>A0A1H1BXK6</accession>
<feature type="transmembrane region" description="Helical" evidence="1">
    <location>
        <begin position="218"/>
        <end position="237"/>
    </location>
</feature>
<dbReference type="EMBL" id="FNKP01000001">
    <property type="protein sequence ID" value="SDQ56668.1"/>
    <property type="molecule type" value="Genomic_DNA"/>
</dbReference>